<dbReference type="PROSITE" id="PS50878">
    <property type="entry name" value="RT_POL"/>
    <property type="match status" value="1"/>
</dbReference>
<reference evidence="1" key="1">
    <citation type="submission" date="2020-04" db="EMBL/GenBank/DDBJ databases">
        <authorList>
            <person name="Alioto T."/>
            <person name="Alioto T."/>
            <person name="Gomez Garrido J."/>
        </authorList>
    </citation>
    <scope>NUCLEOTIDE SEQUENCE</scope>
    <source>
        <strain evidence="1">A484AB</strain>
    </source>
</reference>
<dbReference type="SUPFAM" id="SSF56672">
    <property type="entry name" value="DNA/RNA polymerases"/>
    <property type="match status" value="1"/>
</dbReference>
<sequence>MYKHKKRIVTNLIKKSKQRYFQDSIEENKDDPKGIWKALKQLAKTQKPSIKIAELTDDHGNKYTEPQKISEIMNNFFINILKQVGDNTTQAGEFLHEHVISEFVSSKILDDQAQFSIPEITSKDVQEIIDKLSNNKATGSDGISVKLLKLIAPVFCEPLTKLLNYSIATNTFPSAWKMARVTPLYKDGERDQSNNYRPISVLSVLSKILEKHVAKSLMNYLVNNNLLYELQSAFREGHSTESALIKLTDQILSNMDQDNVTGVLFIDFKKAFDIVDHQIMLKKLKLYRASESTLQWFKSYLTNRSQFVTIDGKQSRPQFVTHGVPQGSVLGPILFLLFVNDIPLHVSNSNLDIFADDTTLSASTQWTNIPSMVQDLKKDLDSICNWSINNKMVINTEKTKSMLVTGKRLRKKIPDEHLQMDLALGSTTVSQVESQKLLGVIVDQDLAYEDHIDSLCKQISKRLEKAIEKQKAFNRKFDTDKEHVLVYEDGSHAQLMPGCKSFFQLDNYKAEVGKDVKRITLYLCTTEDLNSSEEVTYSKCESPSSPEGVFNNEDLPDELQNQICSDEKVARELQNQLDSEAQLSPDDVVHVSEEESPLPTLGETLRKPEDVIVKLRSEARYQLVKAVCFVATARKKDPVTKVVRIRIIGENGIDSGAIANKFLETSIRNIEQVMFPDGFPVDSTLHVQNGITTLLERFLQYP</sequence>
<dbReference type="Proteomes" id="UP001152795">
    <property type="component" value="Unassembled WGS sequence"/>
</dbReference>
<organism evidence="1 2">
    <name type="scientific">Paramuricea clavata</name>
    <name type="common">Red gorgonian</name>
    <name type="synonym">Violescent sea-whip</name>
    <dbReference type="NCBI Taxonomy" id="317549"/>
    <lineage>
        <taxon>Eukaryota</taxon>
        <taxon>Metazoa</taxon>
        <taxon>Cnidaria</taxon>
        <taxon>Anthozoa</taxon>
        <taxon>Octocorallia</taxon>
        <taxon>Malacalcyonacea</taxon>
        <taxon>Plexauridae</taxon>
        <taxon>Paramuricea</taxon>
    </lineage>
</organism>
<gene>
    <name evidence="1" type="ORF">PACLA_8A052706</name>
</gene>
<name>A0A7D9EEX7_PARCT</name>
<dbReference type="EMBL" id="CACRXK020005241">
    <property type="protein sequence ID" value="CAB4005583.1"/>
    <property type="molecule type" value="Genomic_DNA"/>
</dbReference>
<dbReference type="PANTHER" id="PTHR33332">
    <property type="entry name" value="REVERSE TRANSCRIPTASE DOMAIN-CONTAINING PROTEIN"/>
    <property type="match status" value="1"/>
</dbReference>
<evidence type="ECO:0000313" key="2">
    <source>
        <dbReference type="Proteomes" id="UP001152795"/>
    </source>
</evidence>
<accession>A0A7D9EEX7</accession>
<proteinExistence type="predicted"/>
<evidence type="ECO:0000313" key="1">
    <source>
        <dbReference type="EMBL" id="CAB4005583.1"/>
    </source>
</evidence>
<comment type="caution">
    <text evidence="1">The sequence shown here is derived from an EMBL/GenBank/DDBJ whole genome shotgun (WGS) entry which is preliminary data.</text>
</comment>
<dbReference type="InterPro" id="IPR043502">
    <property type="entry name" value="DNA/RNA_pol_sf"/>
</dbReference>
<protein>
    <submittedName>
        <fullName evidence="1">Uncharacterized protein</fullName>
    </submittedName>
</protein>
<keyword evidence="2" id="KW-1185">Reference proteome</keyword>
<dbReference type="CDD" id="cd01650">
    <property type="entry name" value="RT_nLTR_like"/>
    <property type="match status" value="1"/>
</dbReference>
<dbReference type="Pfam" id="PF00078">
    <property type="entry name" value="RVT_1"/>
    <property type="match status" value="1"/>
</dbReference>
<dbReference type="AlphaFoldDB" id="A0A7D9EEX7"/>
<dbReference type="InterPro" id="IPR000477">
    <property type="entry name" value="RT_dom"/>
</dbReference>